<dbReference type="PROSITE" id="PS50943">
    <property type="entry name" value="HTH_CROC1"/>
    <property type="match status" value="1"/>
</dbReference>
<protein>
    <submittedName>
        <fullName evidence="3">Helix-turn-helix domain-containing protein</fullName>
    </submittedName>
</protein>
<dbReference type="InterPro" id="IPR001387">
    <property type="entry name" value="Cro/C1-type_HTH"/>
</dbReference>
<dbReference type="GO" id="GO:0003677">
    <property type="term" value="F:DNA binding"/>
    <property type="evidence" value="ECO:0007669"/>
    <property type="project" value="UniProtKB-KW"/>
</dbReference>
<sequence length="133" mass="14997">MNEIDVLVGNRIRARRYALGISQSELGEAIGVRFQQIQKYETGTNRVSASRLWAVAEKLRVEIEYFFEGIRATAPDEDNMADNVDRTGLLSDQEAVQMMEMFQHLPHSQRSAVLAIVRSMAETAPQRSLRAAT</sequence>
<dbReference type="SMART" id="SM00530">
    <property type="entry name" value="HTH_XRE"/>
    <property type="match status" value="1"/>
</dbReference>
<keyword evidence="1" id="KW-0238">DNA-binding</keyword>
<dbReference type="OrthoDB" id="9797172at2"/>
<dbReference type="PANTHER" id="PTHR46558">
    <property type="entry name" value="TRACRIPTIONAL REGULATORY PROTEIN-RELATED-RELATED"/>
    <property type="match status" value="1"/>
</dbReference>
<proteinExistence type="predicted"/>
<dbReference type="Gene3D" id="1.10.260.40">
    <property type="entry name" value="lambda repressor-like DNA-binding domains"/>
    <property type="match status" value="1"/>
</dbReference>
<dbReference type="InterPro" id="IPR010982">
    <property type="entry name" value="Lambda_DNA-bd_dom_sf"/>
</dbReference>
<name>A0A4R5EZA4_9RHOB</name>
<keyword evidence="4" id="KW-1185">Reference proteome</keyword>
<dbReference type="AlphaFoldDB" id="A0A4R5EZA4"/>
<reference evidence="3 4" key="1">
    <citation type="submission" date="2019-03" db="EMBL/GenBank/DDBJ databases">
        <authorList>
            <person name="Zhang S."/>
        </authorList>
    </citation>
    <scope>NUCLEOTIDE SEQUENCE [LARGE SCALE GENOMIC DNA]</scope>
    <source>
        <strain evidence="3 4">S4J41</strain>
    </source>
</reference>
<dbReference type="Pfam" id="PF01381">
    <property type="entry name" value="HTH_3"/>
    <property type="match status" value="1"/>
</dbReference>
<dbReference type="SUPFAM" id="SSF47413">
    <property type="entry name" value="lambda repressor-like DNA-binding domains"/>
    <property type="match status" value="1"/>
</dbReference>
<dbReference type="EMBL" id="SMFP01000002">
    <property type="protein sequence ID" value="TDE40302.1"/>
    <property type="molecule type" value="Genomic_DNA"/>
</dbReference>
<accession>A0A4R5EZA4</accession>
<dbReference type="Proteomes" id="UP000294662">
    <property type="component" value="Unassembled WGS sequence"/>
</dbReference>
<dbReference type="PANTHER" id="PTHR46558:SF4">
    <property type="entry name" value="DNA-BIDING PHAGE PROTEIN"/>
    <property type="match status" value="1"/>
</dbReference>
<evidence type="ECO:0000313" key="3">
    <source>
        <dbReference type="EMBL" id="TDE40302.1"/>
    </source>
</evidence>
<gene>
    <name evidence="3" type="ORF">E1B25_04955</name>
</gene>
<dbReference type="RefSeq" id="WP_132827560.1">
    <property type="nucleotide sequence ID" value="NZ_SMFP01000002.1"/>
</dbReference>
<feature type="domain" description="HTH cro/C1-type" evidence="2">
    <location>
        <begin position="12"/>
        <end position="66"/>
    </location>
</feature>
<comment type="caution">
    <text evidence="3">The sequence shown here is derived from an EMBL/GenBank/DDBJ whole genome shotgun (WGS) entry which is preliminary data.</text>
</comment>
<evidence type="ECO:0000259" key="2">
    <source>
        <dbReference type="PROSITE" id="PS50943"/>
    </source>
</evidence>
<organism evidence="3 4">
    <name type="scientific">Antarcticimicrobium sediminis</name>
    <dbReference type="NCBI Taxonomy" id="2546227"/>
    <lineage>
        <taxon>Bacteria</taxon>
        <taxon>Pseudomonadati</taxon>
        <taxon>Pseudomonadota</taxon>
        <taxon>Alphaproteobacteria</taxon>
        <taxon>Rhodobacterales</taxon>
        <taxon>Paracoccaceae</taxon>
        <taxon>Antarcticimicrobium</taxon>
    </lineage>
</organism>
<dbReference type="CDD" id="cd00093">
    <property type="entry name" value="HTH_XRE"/>
    <property type="match status" value="1"/>
</dbReference>
<evidence type="ECO:0000256" key="1">
    <source>
        <dbReference type="ARBA" id="ARBA00023125"/>
    </source>
</evidence>
<evidence type="ECO:0000313" key="4">
    <source>
        <dbReference type="Proteomes" id="UP000294662"/>
    </source>
</evidence>